<gene>
    <name evidence="1" type="ORF">F2P81_022618</name>
</gene>
<name>A0A6A4RYN6_SCOMX</name>
<reference evidence="1 2" key="1">
    <citation type="submission" date="2019-06" db="EMBL/GenBank/DDBJ databases">
        <title>Draft genomes of female and male turbot (Scophthalmus maximus).</title>
        <authorList>
            <person name="Xu H."/>
            <person name="Xu X.-W."/>
            <person name="Shao C."/>
            <person name="Chen S."/>
        </authorList>
    </citation>
    <scope>NUCLEOTIDE SEQUENCE [LARGE SCALE GENOMIC DNA]</scope>
    <source>
        <strain evidence="1">Ysfricsl-2016a</strain>
        <tissue evidence="1">Blood</tissue>
    </source>
</reference>
<dbReference type="GO" id="GO:0007131">
    <property type="term" value="P:reciprocal meiotic recombination"/>
    <property type="evidence" value="ECO:0007669"/>
    <property type="project" value="TreeGrafter"/>
</dbReference>
<dbReference type="SUPFAM" id="SSF47954">
    <property type="entry name" value="Cyclin-like"/>
    <property type="match status" value="1"/>
</dbReference>
<proteinExistence type="predicted"/>
<evidence type="ECO:0000313" key="2">
    <source>
        <dbReference type="Proteomes" id="UP000438429"/>
    </source>
</evidence>
<comment type="caution">
    <text evidence="1">The sequence shown here is derived from an EMBL/GenBank/DDBJ whole genome shotgun (WGS) entry which is preliminary data.</text>
</comment>
<dbReference type="EMBL" id="VEVO01000020">
    <property type="protein sequence ID" value="KAF0025737.1"/>
    <property type="molecule type" value="Genomic_DNA"/>
</dbReference>
<organism evidence="1 2">
    <name type="scientific">Scophthalmus maximus</name>
    <name type="common">Turbot</name>
    <name type="synonym">Psetta maxima</name>
    <dbReference type="NCBI Taxonomy" id="52904"/>
    <lineage>
        <taxon>Eukaryota</taxon>
        <taxon>Metazoa</taxon>
        <taxon>Chordata</taxon>
        <taxon>Craniata</taxon>
        <taxon>Vertebrata</taxon>
        <taxon>Euteleostomi</taxon>
        <taxon>Actinopterygii</taxon>
        <taxon>Neopterygii</taxon>
        <taxon>Teleostei</taxon>
        <taxon>Neoteleostei</taxon>
        <taxon>Acanthomorphata</taxon>
        <taxon>Carangaria</taxon>
        <taxon>Pleuronectiformes</taxon>
        <taxon>Pleuronectoidei</taxon>
        <taxon>Scophthalmidae</taxon>
        <taxon>Scophthalmus</taxon>
    </lineage>
</organism>
<dbReference type="PANTHER" id="PTHR21615">
    <property type="entry name" value="CYCLIN N-TERMINAL DOMAIN-CONTAINING PROTEIN 1"/>
    <property type="match status" value="1"/>
</dbReference>
<dbReference type="Gene3D" id="1.10.472.10">
    <property type="entry name" value="Cyclin-like"/>
    <property type="match status" value="1"/>
</dbReference>
<dbReference type="Proteomes" id="UP000438429">
    <property type="component" value="Unassembled WGS sequence"/>
</dbReference>
<sequence length="343" mass="38803">MALSSFRCKFRETSVDLLTDVLIDLNNRNKDQLNSVSTCNHNLRDKRVTEYILLITEELRLDPLVGYHAVELLQRFMVKHLTDLLTSHTPQDAAADRPTRHEDAIFDEIKEKFPIIVFSCVQLASKLSLHSHIITNSTAVHFLHSVGLSVSKQTLFESEMMILKGLEFRLNSPNPLTYVESLLEVLGHNEPCVPVERLHDLCRHVLQFVSLERTDVYDSLLKTTTQCVSPSREQREKFATVTEDCMLLGVVVIAVATFILSVTKWEQHRDAPSFKVQLVYCDITDGSRLSCGKASADSDVMKCEILLEKARLSECVTPVSPVSRTEDEVCDVVVNTRLVFLSK</sequence>
<protein>
    <recommendedName>
        <fullName evidence="3">Cyclin N-terminal domain-containing protein 1</fullName>
    </recommendedName>
</protein>
<dbReference type="GO" id="GO:0035861">
    <property type="term" value="C:site of double-strand break"/>
    <property type="evidence" value="ECO:0007669"/>
    <property type="project" value="TreeGrafter"/>
</dbReference>
<evidence type="ECO:0008006" key="3">
    <source>
        <dbReference type="Google" id="ProtNLM"/>
    </source>
</evidence>
<evidence type="ECO:0000313" key="1">
    <source>
        <dbReference type="EMBL" id="KAF0025737.1"/>
    </source>
</evidence>
<dbReference type="PANTHER" id="PTHR21615:SF2">
    <property type="entry name" value="CYCLIN N-TERMINAL DOMAIN-CONTAINING PROTEIN 1"/>
    <property type="match status" value="1"/>
</dbReference>
<dbReference type="AlphaFoldDB" id="A0A6A4RYN6"/>
<accession>A0A6A4RYN6</accession>
<dbReference type="InterPro" id="IPR036915">
    <property type="entry name" value="Cyclin-like_sf"/>
</dbReference>